<feature type="transmembrane region" description="Helical" evidence="6">
    <location>
        <begin position="321"/>
        <end position="339"/>
    </location>
</feature>
<comment type="subcellular location">
    <subcellularLocation>
        <location evidence="1 6">Cell membrane</location>
        <topology evidence="1 6">Multi-pass membrane protein</topology>
    </subcellularLocation>
</comment>
<comment type="similarity">
    <text evidence="6">Belongs to the LPG synthase family.</text>
</comment>
<accession>A0A934U3B7</accession>
<evidence type="ECO:0000256" key="6">
    <source>
        <dbReference type="RuleBase" id="RU363042"/>
    </source>
</evidence>
<name>A0A934U3B7_9FIRM</name>
<comment type="function">
    <text evidence="6">Catalyzes the transfer of a lysyl group from L-lysyl-tRNA(Lys) to membrane-bound phosphatidylglycerol (PG), which produces lysylphosphatidylglycerol (LPG), a major component of the bacterial membrane with a positive net charge. LPG synthesis contributes to bacterial virulence as it is involved in the resistance mechanism against cationic antimicrobial peptides (CAMP) produces by the host's immune system (defensins, cathelicidins) and by the competing microorganisms.</text>
</comment>
<dbReference type="GO" id="GO:0005886">
    <property type="term" value="C:plasma membrane"/>
    <property type="evidence" value="ECO:0007669"/>
    <property type="project" value="UniProtKB-SubCell"/>
</dbReference>
<dbReference type="Proteomes" id="UP000633365">
    <property type="component" value="Unassembled WGS sequence"/>
</dbReference>
<gene>
    <name evidence="6" type="primary">mprF</name>
    <name evidence="8" type="ORF">JKK62_06010</name>
</gene>
<feature type="transmembrane region" description="Helical" evidence="6">
    <location>
        <begin position="293"/>
        <end position="315"/>
    </location>
</feature>
<feature type="compositionally biased region" description="Acidic residues" evidence="7">
    <location>
        <begin position="41"/>
        <end position="52"/>
    </location>
</feature>
<protein>
    <recommendedName>
        <fullName evidence="6">Phosphatidylglycerol lysyltransferase</fullName>
        <ecNumber evidence="6">2.3.2.3</ecNumber>
    </recommendedName>
    <alternativeName>
        <fullName evidence="6">Lysylphosphatidylglycerol synthase</fullName>
    </alternativeName>
</protein>
<comment type="caution">
    <text evidence="8">The sequence shown here is derived from an EMBL/GenBank/DDBJ whole genome shotgun (WGS) entry which is preliminary data.</text>
</comment>
<dbReference type="GO" id="GO:0050071">
    <property type="term" value="F:phosphatidylglycerol lysyltransferase activity"/>
    <property type="evidence" value="ECO:0007669"/>
    <property type="project" value="UniProtKB-EC"/>
</dbReference>
<evidence type="ECO:0000256" key="4">
    <source>
        <dbReference type="ARBA" id="ARBA00022989"/>
    </source>
</evidence>
<keyword evidence="3 6" id="KW-0812">Transmembrane</keyword>
<keyword evidence="6" id="KW-0046">Antibiotic resistance</keyword>
<evidence type="ECO:0000256" key="7">
    <source>
        <dbReference type="SAM" id="MobiDB-lite"/>
    </source>
</evidence>
<feature type="transmembrane region" description="Helical" evidence="6">
    <location>
        <begin position="102"/>
        <end position="124"/>
    </location>
</feature>
<feature type="transmembrane region" description="Helical" evidence="6">
    <location>
        <begin position="189"/>
        <end position="210"/>
    </location>
</feature>
<keyword evidence="9" id="KW-1185">Reference proteome</keyword>
<keyword evidence="6" id="KW-0808">Transferase</keyword>
<sequence length="409" mass="45653">MIQLATEKIDKEQSKTEKKQQREQRRAEKKAENEKLYQEVMEQDSVDTPEVPEEPKKKNKWVKRIGIVLFVLLNAAVIYFTAASEFSKKAPEPIKFDFTNIMYLLGGILCLLVFLGCETAKYMIMMRHLGEKVSFRHAFCTAALGKYYDCITPSGAGGQPFQIYYLHSNGYSNGAASAMPLSGFFTMQFGFVILCVFAFIFGNGVVNGVLAPGIKITAYCGAIGYTIVPVMIIITGIAPKIAMRIVAFFVRIGAKLHIVKKPNHTIMKAVRYLNNYSENLKTITKNKGMLFKLLLLSVILQFAMCSMPFFAVRTFGGDIGFFRALILCVFIQAAISLILTPGNSGAAEGLFYIVFSSLGKSGTFWAMLLWRLLCYYSFIIIGVLVYGVNAVTKIRDKRKAARLNKEAES</sequence>
<evidence type="ECO:0000256" key="5">
    <source>
        <dbReference type="ARBA" id="ARBA00023136"/>
    </source>
</evidence>
<evidence type="ECO:0000313" key="8">
    <source>
        <dbReference type="EMBL" id="MBK6088212.1"/>
    </source>
</evidence>
<feature type="transmembrane region" description="Helical" evidence="6">
    <location>
        <begin position="65"/>
        <end position="82"/>
    </location>
</feature>
<comment type="catalytic activity">
    <reaction evidence="6">
        <text>L-lysyl-tRNA(Lys) + a 1,2-diacyl-sn-glycero-3-phospho-(1'-sn-glycerol) = a 1,2-diacyl-sn-glycero-3-phospho-1'-(3'-O-L-lysyl)-sn-glycerol + tRNA(Lys)</text>
        <dbReference type="Rhea" id="RHEA:10668"/>
        <dbReference type="Rhea" id="RHEA-COMP:9696"/>
        <dbReference type="Rhea" id="RHEA-COMP:9697"/>
        <dbReference type="ChEBI" id="CHEBI:64716"/>
        <dbReference type="ChEBI" id="CHEBI:75792"/>
        <dbReference type="ChEBI" id="CHEBI:78442"/>
        <dbReference type="ChEBI" id="CHEBI:78529"/>
        <dbReference type="EC" id="2.3.2.3"/>
    </reaction>
</comment>
<keyword evidence="2" id="KW-1003">Cell membrane</keyword>
<feature type="transmembrane region" description="Helical" evidence="6">
    <location>
        <begin position="351"/>
        <end position="369"/>
    </location>
</feature>
<feature type="compositionally biased region" description="Basic and acidic residues" evidence="7">
    <location>
        <begin position="7"/>
        <end position="37"/>
    </location>
</feature>
<dbReference type="GO" id="GO:0046677">
    <property type="term" value="P:response to antibiotic"/>
    <property type="evidence" value="ECO:0007669"/>
    <property type="project" value="UniProtKB-KW"/>
</dbReference>
<proteinExistence type="inferred from homology"/>
<reference evidence="8" key="1">
    <citation type="submission" date="2021-01" db="EMBL/GenBank/DDBJ databases">
        <title>Genome public.</title>
        <authorList>
            <person name="Liu C."/>
            <person name="Sun Q."/>
        </authorList>
    </citation>
    <scope>NUCLEOTIDE SEQUENCE</scope>
    <source>
        <strain evidence="8">M6</strain>
    </source>
</reference>
<dbReference type="PANTHER" id="PTHR37693:SF1">
    <property type="entry name" value="INTEGRAL MEMBRANE PROTEIN"/>
    <property type="match status" value="1"/>
</dbReference>
<evidence type="ECO:0000313" key="9">
    <source>
        <dbReference type="Proteomes" id="UP000633365"/>
    </source>
</evidence>
<dbReference type="EC" id="2.3.2.3" evidence="6"/>
<dbReference type="GO" id="GO:0006629">
    <property type="term" value="P:lipid metabolic process"/>
    <property type="evidence" value="ECO:0007669"/>
    <property type="project" value="UniProtKB-KW"/>
</dbReference>
<feature type="region of interest" description="Disordered" evidence="7">
    <location>
        <begin position="1"/>
        <end position="53"/>
    </location>
</feature>
<dbReference type="Pfam" id="PF03706">
    <property type="entry name" value="LPG_synthase_TM"/>
    <property type="match status" value="1"/>
</dbReference>
<dbReference type="InterPro" id="IPR022791">
    <property type="entry name" value="L-PG_synthase/AglD"/>
</dbReference>
<dbReference type="PANTHER" id="PTHR37693">
    <property type="entry name" value="PHOSPHATIDYLGLYCEROL LYSYLTRANSFERASE"/>
    <property type="match status" value="1"/>
</dbReference>
<evidence type="ECO:0000256" key="1">
    <source>
        <dbReference type="ARBA" id="ARBA00004651"/>
    </source>
</evidence>
<dbReference type="AlphaFoldDB" id="A0A934U3B7"/>
<keyword evidence="4 6" id="KW-1133">Transmembrane helix</keyword>
<evidence type="ECO:0000256" key="3">
    <source>
        <dbReference type="ARBA" id="ARBA00022692"/>
    </source>
</evidence>
<evidence type="ECO:0000256" key="2">
    <source>
        <dbReference type="ARBA" id="ARBA00022475"/>
    </source>
</evidence>
<keyword evidence="5 6" id="KW-0472">Membrane</keyword>
<keyword evidence="6" id="KW-0443">Lipid metabolism</keyword>
<feature type="transmembrane region" description="Helical" evidence="6">
    <location>
        <begin position="375"/>
        <end position="392"/>
    </location>
</feature>
<dbReference type="NCBIfam" id="TIGR00374">
    <property type="entry name" value="flippase-like domain"/>
    <property type="match status" value="1"/>
</dbReference>
<dbReference type="EMBL" id="JAEQMG010000048">
    <property type="protein sequence ID" value="MBK6088212.1"/>
    <property type="molecule type" value="Genomic_DNA"/>
</dbReference>
<organism evidence="8 9">
    <name type="scientific">Ruminococcus difficilis</name>
    <dbReference type="NCBI Taxonomy" id="2763069"/>
    <lineage>
        <taxon>Bacteria</taxon>
        <taxon>Bacillati</taxon>
        <taxon>Bacillota</taxon>
        <taxon>Clostridia</taxon>
        <taxon>Eubacteriales</taxon>
        <taxon>Oscillospiraceae</taxon>
        <taxon>Ruminococcus</taxon>
    </lineage>
</organism>
<feature type="transmembrane region" description="Helical" evidence="6">
    <location>
        <begin position="216"/>
        <end position="238"/>
    </location>
</feature>